<evidence type="ECO:0000256" key="4">
    <source>
        <dbReference type="ARBA" id="ARBA00035256"/>
    </source>
</evidence>
<feature type="compositionally biased region" description="Low complexity" evidence="7">
    <location>
        <begin position="309"/>
        <end position="318"/>
    </location>
</feature>
<comment type="similarity">
    <text evidence="1 5 6">Belongs to the universal ribosomal protein uS2 family.</text>
</comment>
<evidence type="ECO:0000256" key="7">
    <source>
        <dbReference type="SAM" id="MobiDB-lite"/>
    </source>
</evidence>
<reference evidence="8 9" key="1">
    <citation type="submission" date="2016-10" db="EMBL/GenBank/DDBJ databases">
        <authorList>
            <person name="de Groot N.N."/>
        </authorList>
    </citation>
    <scope>NUCLEOTIDE SEQUENCE [LARGE SCALE GENOMIC DNA]</scope>
    <source>
        <strain evidence="8 9">DSM 21019</strain>
    </source>
</reference>
<proteinExistence type="inferred from homology"/>
<name>A0A1I6FTW7_9FLAO</name>
<dbReference type="Pfam" id="PF14520">
    <property type="entry name" value="HHH_5"/>
    <property type="match status" value="1"/>
</dbReference>
<keyword evidence="9" id="KW-1185">Reference proteome</keyword>
<dbReference type="InterPro" id="IPR005706">
    <property type="entry name" value="Ribosomal_uS2_bac/mit/plastid"/>
</dbReference>
<dbReference type="NCBIfam" id="TIGR01011">
    <property type="entry name" value="rpsB_bact"/>
    <property type="match status" value="1"/>
</dbReference>
<sequence>MAVKAEVKDLLEAGVHFGHLTRKWNPNMAPYIYMERNGIHVINLYKTVAKLEEACEALKKISASGRKILFVATKKQAKDIVAQKISEVNMPYITERWPGGMLTNFVTIRKAVKKMTAIDRMKKDGTFNTLSKKERLQVDRLRAKLEKNLGSISDMTRLPGAIFVVDTMREHIAVKEAQKLNIPVFAMVDTNSDPRPIDFVIPSNDDASRSIEVIMSRVAEAVSDGLAERKSEKAAEKEGKEEKATEAKAETKVAEAPKAEAPKAEAPVEAAPAKEEKPAAAEAPKAEEKKAAPKKEEAPAKEAKKEAPAKAAKAATAEDLTKIEGIGPKAAEALTKAGISTYAALAEAKPDAIKEILTEASSRMAHLDPGSWPKQGKMAAEGKWDALKEWQDNAKGGVE</sequence>
<dbReference type="FunFam" id="1.10.287.610:FF:000001">
    <property type="entry name" value="30S ribosomal protein S2"/>
    <property type="match status" value="1"/>
</dbReference>
<evidence type="ECO:0000313" key="9">
    <source>
        <dbReference type="Proteomes" id="UP000199534"/>
    </source>
</evidence>
<dbReference type="PROSITE" id="PS00963">
    <property type="entry name" value="RIBOSOMAL_S2_2"/>
    <property type="match status" value="1"/>
</dbReference>
<dbReference type="PANTHER" id="PTHR12534">
    <property type="entry name" value="30S RIBOSOMAL PROTEIN S2 PROKARYOTIC AND ORGANELLAR"/>
    <property type="match status" value="1"/>
</dbReference>
<dbReference type="Pfam" id="PF00318">
    <property type="entry name" value="Ribosomal_S2"/>
    <property type="match status" value="1"/>
</dbReference>
<feature type="compositionally biased region" description="Basic and acidic residues" evidence="7">
    <location>
        <begin position="272"/>
        <end position="308"/>
    </location>
</feature>
<evidence type="ECO:0000256" key="1">
    <source>
        <dbReference type="ARBA" id="ARBA00006242"/>
    </source>
</evidence>
<dbReference type="PANTHER" id="PTHR12534:SF0">
    <property type="entry name" value="SMALL RIBOSOMAL SUBUNIT PROTEIN US2M"/>
    <property type="match status" value="1"/>
</dbReference>
<dbReference type="InterPro" id="IPR018130">
    <property type="entry name" value="Ribosomal_uS2_CS"/>
</dbReference>
<evidence type="ECO:0000256" key="2">
    <source>
        <dbReference type="ARBA" id="ARBA00022980"/>
    </source>
</evidence>
<evidence type="ECO:0000256" key="6">
    <source>
        <dbReference type="RuleBase" id="RU003631"/>
    </source>
</evidence>
<protein>
    <recommendedName>
        <fullName evidence="4 5">Small ribosomal subunit protein uS2</fullName>
    </recommendedName>
</protein>
<dbReference type="STRING" id="400055.SAMN04490243_0667"/>
<feature type="compositionally biased region" description="Basic and acidic residues" evidence="7">
    <location>
        <begin position="226"/>
        <end position="263"/>
    </location>
</feature>
<dbReference type="InterPro" id="IPR023591">
    <property type="entry name" value="Ribosomal_uS2_flav_dom_sf"/>
</dbReference>
<accession>A0A1I6FTW7</accession>
<dbReference type="GO" id="GO:0006412">
    <property type="term" value="P:translation"/>
    <property type="evidence" value="ECO:0007669"/>
    <property type="project" value="UniProtKB-UniRule"/>
</dbReference>
<dbReference type="Gene3D" id="1.10.287.610">
    <property type="entry name" value="Helix hairpin bin"/>
    <property type="match status" value="1"/>
</dbReference>
<dbReference type="AlphaFoldDB" id="A0A1I6FTW7"/>
<evidence type="ECO:0000256" key="5">
    <source>
        <dbReference type="HAMAP-Rule" id="MF_00291"/>
    </source>
</evidence>
<evidence type="ECO:0000313" key="8">
    <source>
        <dbReference type="EMBL" id="SFR33395.1"/>
    </source>
</evidence>
<dbReference type="CDD" id="cd01425">
    <property type="entry name" value="RPS2"/>
    <property type="match status" value="1"/>
</dbReference>
<dbReference type="HAMAP" id="MF_00291_B">
    <property type="entry name" value="Ribosomal_uS2_B"/>
    <property type="match status" value="1"/>
</dbReference>
<dbReference type="GO" id="GO:0003735">
    <property type="term" value="F:structural constituent of ribosome"/>
    <property type="evidence" value="ECO:0007669"/>
    <property type="project" value="InterPro"/>
</dbReference>
<dbReference type="Proteomes" id="UP000199534">
    <property type="component" value="Unassembled WGS sequence"/>
</dbReference>
<evidence type="ECO:0000256" key="3">
    <source>
        <dbReference type="ARBA" id="ARBA00023274"/>
    </source>
</evidence>
<dbReference type="PROSITE" id="PS00962">
    <property type="entry name" value="RIBOSOMAL_S2_1"/>
    <property type="match status" value="1"/>
</dbReference>
<dbReference type="InterPro" id="IPR001865">
    <property type="entry name" value="Ribosomal_uS2"/>
</dbReference>
<dbReference type="GO" id="GO:0022627">
    <property type="term" value="C:cytosolic small ribosomal subunit"/>
    <property type="evidence" value="ECO:0007669"/>
    <property type="project" value="TreeGrafter"/>
</dbReference>
<dbReference type="Gene3D" id="3.40.50.10490">
    <property type="entry name" value="Glucose-6-phosphate isomerase like protein, domain 1"/>
    <property type="match status" value="1"/>
</dbReference>
<dbReference type="Gene3D" id="1.10.150.20">
    <property type="entry name" value="5' to 3' exonuclease, C-terminal subdomain"/>
    <property type="match status" value="1"/>
</dbReference>
<keyword evidence="2 5" id="KW-0689">Ribosomal protein</keyword>
<dbReference type="OrthoDB" id="9808036at2"/>
<gene>
    <name evidence="5" type="primary">rpsB</name>
    <name evidence="8" type="ORF">SAMN04490243_0667</name>
</gene>
<dbReference type="PRINTS" id="PR00395">
    <property type="entry name" value="RIBOSOMALS2"/>
</dbReference>
<dbReference type="EMBL" id="FOYQ01000001">
    <property type="protein sequence ID" value="SFR33395.1"/>
    <property type="molecule type" value="Genomic_DNA"/>
</dbReference>
<keyword evidence="3 5" id="KW-0687">Ribonucleoprotein</keyword>
<feature type="region of interest" description="Disordered" evidence="7">
    <location>
        <begin position="223"/>
        <end position="318"/>
    </location>
</feature>
<dbReference type="SUPFAM" id="SSF52313">
    <property type="entry name" value="Ribosomal protein S2"/>
    <property type="match status" value="1"/>
</dbReference>
<organism evidence="8 9">
    <name type="scientific">Robiginitalea myxolifaciens</name>
    <dbReference type="NCBI Taxonomy" id="400055"/>
    <lineage>
        <taxon>Bacteria</taxon>
        <taxon>Pseudomonadati</taxon>
        <taxon>Bacteroidota</taxon>
        <taxon>Flavobacteriia</taxon>
        <taxon>Flavobacteriales</taxon>
        <taxon>Flavobacteriaceae</taxon>
        <taxon>Robiginitalea</taxon>
    </lineage>
</organism>
<dbReference type="RefSeq" id="WP_092980667.1">
    <property type="nucleotide sequence ID" value="NZ_FOYQ01000001.1"/>
</dbReference>